<feature type="domain" description="NADPH-dependent FMN reductase-like" evidence="1">
    <location>
        <begin position="8"/>
        <end position="103"/>
    </location>
</feature>
<dbReference type="SUPFAM" id="SSF52218">
    <property type="entry name" value="Flavoproteins"/>
    <property type="match status" value="1"/>
</dbReference>
<dbReference type="InterPro" id="IPR005025">
    <property type="entry name" value="FMN_Rdtase-like_dom"/>
</dbReference>
<dbReference type="Pfam" id="PF03358">
    <property type="entry name" value="FMN_red"/>
    <property type="match status" value="1"/>
</dbReference>
<dbReference type="Proteomes" id="UP001351900">
    <property type="component" value="Unassembled WGS sequence"/>
</dbReference>
<evidence type="ECO:0000259" key="1">
    <source>
        <dbReference type="Pfam" id="PF03358"/>
    </source>
</evidence>
<gene>
    <name evidence="2" type="ORF">V2V91_07520</name>
</gene>
<name>A0ABU7V5M2_9MICO</name>
<proteinExistence type="predicted"/>
<sequence length="108" mass="11513">MSDTPLRAIALNGTLKPSPPESSTQELVNLVLVDLKGHGVAGTAVRVVDLGSRPGVQADMGDGDQWPKVRQQILDSDILVFATATWVGHLSSVAQRVIERLDAEISKT</sequence>
<evidence type="ECO:0000313" key="2">
    <source>
        <dbReference type="EMBL" id="MEF2254985.1"/>
    </source>
</evidence>
<evidence type="ECO:0000313" key="3">
    <source>
        <dbReference type="Proteomes" id="UP001351900"/>
    </source>
</evidence>
<accession>A0ABU7V5M2</accession>
<comment type="caution">
    <text evidence="2">The sequence shown here is derived from an EMBL/GenBank/DDBJ whole genome shotgun (WGS) entry which is preliminary data.</text>
</comment>
<dbReference type="RefSeq" id="WP_331791385.1">
    <property type="nucleotide sequence ID" value="NZ_BAAAUO010000012.1"/>
</dbReference>
<organism evidence="2 3">
    <name type="scientific">Microbacterium schleiferi</name>
    <dbReference type="NCBI Taxonomy" id="69362"/>
    <lineage>
        <taxon>Bacteria</taxon>
        <taxon>Bacillati</taxon>
        <taxon>Actinomycetota</taxon>
        <taxon>Actinomycetes</taxon>
        <taxon>Micrococcales</taxon>
        <taxon>Microbacteriaceae</taxon>
        <taxon>Microbacterium</taxon>
    </lineage>
</organism>
<protein>
    <submittedName>
        <fullName evidence="2">NAD(P)H-dependent oxidoreductase</fullName>
    </submittedName>
</protein>
<dbReference type="InterPro" id="IPR029039">
    <property type="entry name" value="Flavoprotein-like_sf"/>
</dbReference>
<reference evidence="2 3" key="1">
    <citation type="submission" date="2024-01" db="EMBL/GenBank/DDBJ databases">
        <title>the genome sequence of strain Microbacterium schleiferi NBRC 15075.</title>
        <authorList>
            <person name="Ding Y."/>
            <person name="Zhang G."/>
        </authorList>
    </citation>
    <scope>NUCLEOTIDE SEQUENCE [LARGE SCALE GENOMIC DNA]</scope>
    <source>
        <strain evidence="2 3">NBRC 15075</strain>
    </source>
</reference>
<dbReference type="Gene3D" id="3.40.50.360">
    <property type="match status" value="1"/>
</dbReference>
<keyword evidence="3" id="KW-1185">Reference proteome</keyword>
<dbReference type="EMBL" id="JAZHOV010000004">
    <property type="protein sequence ID" value="MEF2254985.1"/>
    <property type="molecule type" value="Genomic_DNA"/>
</dbReference>